<feature type="non-terminal residue" evidence="4">
    <location>
        <position position="68"/>
    </location>
</feature>
<keyword evidence="1" id="KW-0560">Oxidoreductase</keyword>
<keyword evidence="2" id="KW-0520">NAD</keyword>
<evidence type="ECO:0000313" key="4">
    <source>
        <dbReference type="EMBL" id="GFH26953.1"/>
    </source>
</evidence>
<dbReference type="InterPro" id="IPR015955">
    <property type="entry name" value="Lactate_DH/Glyco_Ohase_4_C"/>
</dbReference>
<evidence type="ECO:0000256" key="1">
    <source>
        <dbReference type="ARBA" id="ARBA00023002"/>
    </source>
</evidence>
<dbReference type="Proteomes" id="UP000485058">
    <property type="component" value="Unassembled WGS sequence"/>
</dbReference>
<dbReference type="InterPro" id="IPR022383">
    <property type="entry name" value="Lactate/malate_DH_C"/>
</dbReference>
<dbReference type="PANTHER" id="PTHR11540">
    <property type="entry name" value="MALATE AND LACTATE DEHYDROGENASE"/>
    <property type="match status" value="1"/>
</dbReference>
<evidence type="ECO:0000313" key="5">
    <source>
        <dbReference type="Proteomes" id="UP000485058"/>
    </source>
</evidence>
<keyword evidence="5" id="KW-1185">Reference proteome</keyword>
<dbReference type="AlphaFoldDB" id="A0A699ZW91"/>
<dbReference type="Pfam" id="PF02866">
    <property type="entry name" value="Ldh_1_C"/>
    <property type="match status" value="1"/>
</dbReference>
<proteinExistence type="predicted"/>
<dbReference type="SUPFAM" id="SSF56327">
    <property type="entry name" value="LDH C-terminal domain-like"/>
    <property type="match status" value="1"/>
</dbReference>
<name>A0A699ZW91_HAELA</name>
<feature type="non-terminal residue" evidence="4">
    <location>
        <position position="1"/>
    </location>
</feature>
<sequence>TPTYEYTYVESSVTESPFFASKVKLSTEGVEKVYDLGTLSDYEKAALKTMMPELLQSVEKGVEFVKNS</sequence>
<organism evidence="4 5">
    <name type="scientific">Haematococcus lacustris</name>
    <name type="common">Green alga</name>
    <name type="synonym">Haematococcus pluvialis</name>
    <dbReference type="NCBI Taxonomy" id="44745"/>
    <lineage>
        <taxon>Eukaryota</taxon>
        <taxon>Viridiplantae</taxon>
        <taxon>Chlorophyta</taxon>
        <taxon>core chlorophytes</taxon>
        <taxon>Chlorophyceae</taxon>
        <taxon>CS clade</taxon>
        <taxon>Chlamydomonadales</taxon>
        <taxon>Haematococcaceae</taxon>
        <taxon>Haematococcus</taxon>
    </lineage>
</organism>
<evidence type="ECO:0000259" key="3">
    <source>
        <dbReference type="Pfam" id="PF02866"/>
    </source>
</evidence>
<feature type="domain" description="Lactate/malate dehydrogenase C-terminal" evidence="3">
    <location>
        <begin position="4"/>
        <end position="65"/>
    </location>
</feature>
<dbReference type="GO" id="GO:0030060">
    <property type="term" value="F:L-malate dehydrogenase (NAD+) activity"/>
    <property type="evidence" value="ECO:0007669"/>
    <property type="project" value="TreeGrafter"/>
</dbReference>
<reference evidence="4 5" key="1">
    <citation type="submission" date="2020-02" db="EMBL/GenBank/DDBJ databases">
        <title>Draft genome sequence of Haematococcus lacustris strain NIES-144.</title>
        <authorList>
            <person name="Morimoto D."/>
            <person name="Nakagawa S."/>
            <person name="Yoshida T."/>
            <person name="Sawayama S."/>
        </authorList>
    </citation>
    <scope>NUCLEOTIDE SEQUENCE [LARGE SCALE GENOMIC DNA]</scope>
    <source>
        <strain evidence="4 5">NIES-144</strain>
    </source>
</reference>
<dbReference type="GO" id="GO:0005739">
    <property type="term" value="C:mitochondrion"/>
    <property type="evidence" value="ECO:0007669"/>
    <property type="project" value="TreeGrafter"/>
</dbReference>
<dbReference type="Gene3D" id="3.90.110.10">
    <property type="entry name" value="Lactate dehydrogenase/glycoside hydrolase, family 4, C-terminal"/>
    <property type="match status" value="1"/>
</dbReference>
<accession>A0A699ZW91</accession>
<evidence type="ECO:0000256" key="2">
    <source>
        <dbReference type="ARBA" id="ARBA00023027"/>
    </source>
</evidence>
<gene>
    <name evidence="4" type="ORF">HaLaN_25190</name>
</gene>
<dbReference type="EMBL" id="BLLF01003298">
    <property type="protein sequence ID" value="GFH26953.1"/>
    <property type="molecule type" value="Genomic_DNA"/>
</dbReference>
<comment type="caution">
    <text evidence="4">The sequence shown here is derived from an EMBL/GenBank/DDBJ whole genome shotgun (WGS) entry which is preliminary data.</text>
</comment>
<protein>
    <submittedName>
        <fullName evidence="4">Malate dehydrogenase, mitochondrial</fullName>
    </submittedName>
</protein>
<dbReference type="PANTHER" id="PTHR11540:SF47">
    <property type="entry name" value="MALATE DEHYDROGENASE"/>
    <property type="match status" value="1"/>
</dbReference>